<evidence type="ECO:0000313" key="1">
    <source>
        <dbReference type="EMBL" id="KAK3322826.1"/>
    </source>
</evidence>
<reference evidence="1" key="1">
    <citation type="journal article" date="2023" name="Mol. Phylogenet. Evol.">
        <title>Genome-scale phylogeny and comparative genomics of the fungal order Sordariales.</title>
        <authorList>
            <person name="Hensen N."/>
            <person name="Bonometti L."/>
            <person name="Westerberg I."/>
            <person name="Brannstrom I.O."/>
            <person name="Guillou S."/>
            <person name="Cros-Aarteil S."/>
            <person name="Calhoun S."/>
            <person name="Haridas S."/>
            <person name="Kuo A."/>
            <person name="Mondo S."/>
            <person name="Pangilinan J."/>
            <person name="Riley R."/>
            <person name="LaButti K."/>
            <person name="Andreopoulos B."/>
            <person name="Lipzen A."/>
            <person name="Chen C."/>
            <person name="Yan M."/>
            <person name="Daum C."/>
            <person name="Ng V."/>
            <person name="Clum A."/>
            <person name="Steindorff A."/>
            <person name="Ohm R.A."/>
            <person name="Martin F."/>
            <person name="Silar P."/>
            <person name="Natvig D.O."/>
            <person name="Lalanne C."/>
            <person name="Gautier V."/>
            <person name="Ament-Velasquez S.L."/>
            <person name="Kruys A."/>
            <person name="Hutchinson M.I."/>
            <person name="Powell A.J."/>
            <person name="Barry K."/>
            <person name="Miller A.N."/>
            <person name="Grigoriev I.V."/>
            <person name="Debuchy R."/>
            <person name="Gladieux P."/>
            <person name="Hiltunen Thoren M."/>
            <person name="Johannesson H."/>
        </authorList>
    </citation>
    <scope>NUCLEOTIDE SEQUENCE</scope>
    <source>
        <strain evidence="1">CBS 118394</strain>
    </source>
</reference>
<accession>A0AAE0ID23</accession>
<sequence>MASPHSSDRGVVTLESLPGEIISAILDFLVPQPPEIGETRPVGYDKLVPGEPWFDLTRSRRGLWSLCLVSRNFEALSRPLLYRVISILNEESMVLLLRTLVERPELGLATRYFSCHLTLSRNSVTRESRRALVKLASSFRDSPGAVVSYRTSAFWIYIREMVQAGVAQSSQAVIAADWSDIPQLIMAYILSRLSRLETLLLQVPICDDQPEYVPLLYELVAISAKFPASPMYGCRDHPHHGPYLPSIPVPEVMPFQHIGTLLMQGDPELREHFENDECNCEIPESWGVQTQDYYKLFTLFHKLHTLEVSTDDGNWRAGIDGLGDHTPELYLKGFRHIYLHGSASDPIGLYHLLLNASDLETLYMTPRRDDGYFHVQHESGGHAHPEAFDVALEKHAKHLRHLDVVWDDLIGGSTTVIGPEGRLASLPTLTKLEKLCVQLAVVYGGDLELAGIEQGRDTVEPETLLGLLPPLADLLPPNLVELTLEDWWWSNLDDFEMMDDWDVEQRLAHYRSKKDYRETAIKILRRFASDSTHSQPKLKKVLLLCKIPWTWMVEGGVPLDFHFEEVREAFAERGVEFLVDEAC</sequence>
<organism evidence="1 2">
    <name type="scientific">Apodospora peruviana</name>
    <dbReference type="NCBI Taxonomy" id="516989"/>
    <lineage>
        <taxon>Eukaryota</taxon>
        <taxon>Fungi</taxon>
        <taxon>Dikarya</taxon>
        <taxon>Ascomycota</taxon>
        <taxon>Pezizomycotina</taxon>
        <taxon>Sordariomycetes</taxon>
        <taxon>Sordariomycetidae</taxon>
        <taxon>Sordariales</taxon>
        <taxon>Lasiosphaeriaceae</taxon>
        <taxon>Apodospora</taxon>
    </lineage>
</organism>
<comment type="caution">
    <text evidence="1">The sequence shown here is derived from an EMBL/GenBank/DDBJ whole genome shotgun (WGS) entry which is preliminary data.</text>
</comment>
<reference evidence="1" key="2">
    <citation type="submission" date="2023-06" db="EMBL/GenBank/DDBJ databases">
        <authorList>
            <consortium name="Lawrence Berkeley National Laboratory"/>
            <person name="Haridas S."/>
            <person name="Hensen N."/>
            <person name="Bonometti L."/>
            <person name="Westerberg I."/>
            <person name="Brannstrom I.O."/>
            <person name="Guillou S."/>
            <person name="Cros-Aarteil S."/>
            <person name="Calhoun S."/>
            <person name="Kuo A."/>
            <person name="Mondo S."/>
            <person name="Pangilinan J."/>
            <person name="Riley R."/>
            <person name="Labutti K."/>
            <person name="Andreopoulos B."/>
            <person name="Lipzen A."/>
            <person name="Chen C."/>
            <person name="Yanf M."/>
            <person name="Daum C."/>
            <person name="Ng V."/>
            <person name="Clum A."/>
            <person name="Steindorff A."/>
            <person name="Ohm R."/>
            <person name="Martin F."/>
            <person name="Silar P."/>
            <person name="Natvig D."/>
            <person name="Lalanne C."/>
            <person name="Gautier V."/>
            <person name="Ament-Velasquez S.L."/>
            <person name="Kruys A."/>
            <person name="Hutchinson M.I."/>
            <person name="Powell A.J."/>
            <person name="Barry K."/>
            <person name="Miller A.N."/>
            <person name="Grigoriev I.V."/>
            <person name="Debuchy R."/>
            <person name="Gladieux P."/>
            <person name="Thoren M.H."/>
            <person name="Johannesson H."/>
        </authorList>
    </citation>
    <scope>NUCLEOTIDE SEQUENCE</scope>
    <source>
        <strain evidence="1">CBS 118394</strain>
    </source>
</reference>
<proteinExistence type="predicted"/>
<dbReference type="Proteomes" id="UP001283341">
    <property type="component" value="Unassembled WGS sequence"/>
</dbReference>
<gene>
    <name evidence="1" type="ORF">B0H66DRAFT_555315</name>
</gene>
<dbReference type="AlphaFoldDB" id="A0AAE0ID23"/>
<name>A0AAE0ID23_9PEZI</name>
<protein>
    <submittedName>
        <fullName evidence="1">Uncharacterized protein</fullName>
    </submittedName>
</protein>
<keyword evidence="2" id="KW-1185">Reference proteome</keyword>
<evidence type="ECO:0000313" key="2">
    <source>
        <dbReference type="Proteomes" id="UP001283341"/>
    </source>
</evidence>
<dbReference type="EMBL" id="JAUEDM010000003">
    <property type="protein sequence ID" value="KAK3322826.1"/>
    <property type="molecule type" value="Genomic_DNA"/>
</dbReference>